<protein>
    <submittedName>
        <fullName evidence="3">DUF1266 domain-containing protein</fullName>
    </submittedName>
</protein>
<feature type="domain" description="DUF1266" evidence="2">
    <location>
        <begin position="94"/>
        <end position="288"/>
    </location>
</feature>
<dbReference type="Proteomes" id="UP000831963">
    <property type="component" value="Chromosome"/>
</dbReference>
<feature type="transmembrane region" description="Helical" evidence="1">
    <location>
        <begin position="23"/>
        <end position="42"/>
    </location>
</feature>
<sequence>MHRLAPVDLNDLGSIVGWLIGQWWVWAIVGAAALFFLILWIIPAAKVKPSEKFSTSDAEANEIALGFLQIRNLPSGPWNDPTASDLGPSEKSVLVEQWGVHTREEWLSNIERLTTVRRRREVWVLYLAVRVALAERLGRVPKAKEWLAAIVEEGGDKRDAKAFITAIEYIESEVRKRVGKDIVTPGLFVQTLDGYAIGQAVAMATWGVALGHGDVPEARSIIHAINVEARPAFSSWADFGLSYIAGRVMHWSDGRVDEKSFEKFGDGWADFKAAATETRNGPWATLPWTL</sequence>
<dbReference type="Pfam" id="PF06889">
    <property type="entry name" value="DUF1266"/>
    <property type="match status" value="1"/>
</dbReference>
<organism evidence="3 4">
    <name type="scientific">Microbacterium galbinum</name>
    <dbReference type="NCBI Taxonomy" id="2851646"/>
    <lineage>
        <taxon>Bacteria</taxon>
        <taxon>Bacillati</taxon>
        <taxon>Actinomycetota</taxon>
        <taxon>Actinomycetes</taxon>
        <taxon>Micrococcales</taxon>
        <taxon>Microbacteriaceae</taxon>
        <taxon>Microbacterium</taxon>
    </lineage>
</organism>
<evidence type="ECO:0000313" key="4">
    <source>
        <dbReference type="Proteomes" id="UP000831963"/>
    </source>
</evidence>
<keyword evidence="4" id="KW-1185">Reference proteome</keyword>
<keyword evidence="1" id="KW-0472">Membrane</keyword>
<evidence type="ECO:0000256" key="1">
    <source>
        <dbReference type="SAM" id="Phobius"/>
    </source>
</evidence>
<dbReference type="EMBL" id="CP078077">
    <property type="protein sequence ID" value="UPL14524.1"/>
    <property type="molecule type" value="Genomic_DNA"/>
</dbReference>
<reference evidence="3 4" key="1">
    <citation type="submission" date="2021-06" db="EMBL/GenBank/DDBJ databases">
        <title>Genome-based taxonomic framework of Microbacterium strains isolated from marine environment, the description of four new species and reclassification of four preexisting species.</title>
        <authorList>
            <person name="Lee S.D."/>
            <person name="Kim S.-M."/>
            <person name="Byeon Y.-S."/>
            <person name="Yang H.L."/>
            <person name="Kim I.S."/>
        </authorList>
    </citation>
    <scope>NUCLEOTIDE SEQUENCE [LARGE SCALE GENOMIC DNA]</scope>
    <source>
        <strain evidence="3 4">SSW1-36</strain>
    </source>
</reference>
<gene>
    <name evidence="3" type="ORF">KV396_08565</name>
</gene>
<evidence type="ECO:0000313" key="3">
    <source>
        <dbReference type="EMBL" id="UPL14524.1"/>
    </source>
</evidence>
<proteinExistence type="predicted"/>
<keyword evidence="1" id="KW-1133">Transmembrane helix</keyword>
<dbReference type="RefSeq" id="WP_247955439.1">
    <property type="nucleotide sequence ID" value="NZ_CP078077.1"/>
</dbReference>
<accession>A0ABY4IP01</accession>
<evidence type="ECO:0000259" key="2">
    <source>
        <dbReference type="Pfam" id="PF06889"/>
    </source>
</evidence>
<keyword evidence="1" id="KW-0812">Transmembrane</keyword>
<name>A0ABY4IP01_9MICO</name>
<dbReference type="InterPro" id="IPR009677">
    <property type="entry name" value="DUF1266"/>
</dbReference>